<organism evidence="2 3">
    <name type="scientific">Lithospermum erythrorhizon</name>
    <name type="common">Purple gromwell</name>
    <name type="synonym">Lithospermum officinale var. erythrorhizon</name>
    <dbReference type="NCBI Taxonomy" id="34254"/>
    <lineage>
        <taxon>Eukaryota</taxon>
        <taxon>Viridiplantae</taxon>
        <taxon>Streptophyta</taxon>
        <taxon>Embryophyta</taxon>
        <taxon>Tracheophyta</taxon>
        <taxon>Spermatophyta</taxon>
        <taxon>Magnoliopsida</taxon>
        <taxon>eudicotyledons</taxon>
        <taxon>Gunneridae</taxon>
        <taxon>Pentapetalae</taxon>
        <taxon>asterids</taxon>
        <taxon>lamiids</taxon>
        <taxon>Boraginales</taxon>
        <taxon>Boraginaceae</taxon>
        <taxon>Boraginoideae</taxon>
        <taxon>Lithospermeae</taxon>
        <taxon>Lithospermum</taxon>
    </lineage>
</organism>
<dbReference type="Proteomes" id="UP001454036">
    <property type="component" value="Unassembled WGS sequence"/>
</dbReference>
<name>A0AAV3QYT1_LITER</name>
<protein>
    <submittedName>
        <fullName evidence="2">Uncharacterized protein</fullName>
    </submittedName>
</protein>
<comment type="caution">
    <text evidence="2">The sequence shown here is derived from an EMBL/GenBank/DDBJ whole genome shotgun (WGS) entry which is preliminary data.</text>
</comment>
<sequence length="136" mass="15489">MTGNRRPLFRRVSVKKEENERLKADVAIATSEKRKAQDQALAEIEKHDLLHPRFTKLEGKNVDLHKKLKQVQLLQDQVNRRASEAEQGSKATEEALPGRIERSIDEYKKSLEFRMEADEEAETGLPESADNDAPAP</sequence>
<feature type="region of interest" description="Disordered" evidence="1">
    <location>
        <begin position="79"/>
        <end position="136"/>
    </location>
</feature>
<dbReference type="EMBL" id="BAABME010006745">
    <property type="protein sequence ID" value="GAA0169195.1"/>
    <property type="molecule type" value="Genomic_DNA"/>
</dbReference>
<evidence type="ECO:0000313" key="2">
    <source>
        <dbReference type="EMBL" id="GAA0169195.1"/>
    </source>
</evidence>
<evidence type="ECO:0000313" key="3">
    <source>
        <dbReference type="Proteomes" id="UP001454036"/>
    </source>
</evidence>
<proteinExistence type="predicted"/>
<gene>
    <name evidence="2" type="ORF">LIER_23733</name>
</gene>
<accession>A0AAV3QYT1</accession>
<feature type="compositionally biased region" description="Basic and acidic residues" evidence="1">
    <location>
        <begin position="99"/>
        <end position="116"/>
    </location>
</feature>
<keyword evidence="3" id="KW-1185">Reference proteome</keyword>
<evidence type="ECO:0000256" key="1">
    <source>
        <dbReference type="SAM" id="MobiDB-lite"/>
    </source>
</evidence>
<dbReference type="AlphaFoldDB" id="A0AAV3QYT1"/>
<reference evidence="2 3" key="1">
    <citation type="submission" date="2024-01" db="EMBL/GenBank/DDBJ databases">
        <title>The complete chloroplast genome sequence of Lithospermum erythrorhizon: insights into the phylogenetic relationship among Boraginaceae species and the maternal lineages of purple gromwells.</title>
        <authorList>
            <person name="Okada T."/>
            <person name="Watanabe K."/>
        </authorList>
    </citation>
    <scope>NUCLEOTIDE SEQUENCE [LARGE SCALE GENOMIC DNA]</scope>
</reference>